<gene>
    <name evidence="3" type="ORF">KI809_13505</name>
</gene>
<dbReference type="PANTHER" id="PTHR42709:SF4">
    <property type="entry name" value="INNER MEMBRANE PROTEIN YQAA"/>
    <property type="match status" value="1"/>
</dbReference>
<sequence>MQEFLTTHGLPALFLLSFLASTLIPLGSEWLLVALLLKGDAPTTVVAIASAGNFLGACTSYWLGSYGSSFIEEKLFRMQARDKERAELFFARFGSWSLLFSWLPVVGDPLCFVAGVLRVAFARFSLLVLTGKVARYAVVAWATLEGKNLLL</sequence>
<name>A0AAW4LBS7_9BACT</name>
<evidence type="ECO:0000313" key="3">
    <source>
        <dbReference type="EMBL" id="MBT0665317.1"/>
    </source>
</evidence>
<keyword evidence="1" id="KW-1133">Transmembrane helix</keyword>
<dbReference type="InterPro" id="IPR032816">
    <property type="entry name" value="VTT_dom"/>
</dbReference>
<evidence type="ECO:0000313" key="4">
    <source>
        <dbReference type="Proteomes" id="UP000811899"/>
    </source>
</evidence>
<evidence type="ECO:0000256" key="1">
    <source>
        <dbReference type="SAM" id="Phobius"/>
    </source>
</evidence>
<dbReference type="InterPro" id="IPR051311">
    <property type="entry name" value="DedA_domain"/>
</dbReference>
<dbReference type="RefSeq" id="WP_214172225.1">
    <property type="nucleotide sequence ID" value="NZ_JAHCVJ010000005.1"/>
</dbReference>
<feature type="transmembrane region" description="Helical" evidence="1">
    <location>
        <begin position="85"/>
        <end position="103"/>
    </location>
</feature>
<feature type="transmembrane region" description="Helical" evidence="1">
    <location>
        <begin position="12"/>
        <end position="37"/>
    </location>
</feature>
<feature type="transmembrane region" description="Helical" evidence="1">
    <location>
        <begin position="43"/>
        <end position="64"/>
    </location>
</feature>
<organism evidence="3 4">
    <name type="scientific">Geoanaerobacter pelophilus</name>
    <dbReference type="NCBI Taxonomy" id="60036"/>
    <lineage>
        <taxon>Bacteria</taxon>
        <taxon>Pseudomonadati</taxon>
        <taxon>Thermodesulfobacteriota</taxon>
        <taxon>Desulfuromonadia</taxon>
        <taxon>Geobacterales</taxon>
        <taxon>Geobacteraceae</taxon>
        <taxon>Geoanaerobacter</taxon>
    </lineage>
</organism>
<evidence type="ECO:0000259" key="2">
    <source>
        <dbReference type="Pfam" id="PF09335"/>
    </source>
</evidence>
<proteinExistence type="predicted"/>
<reference evidence="3 4" key="1">
    <citation type="submission" date="2021-05" db="EMBL/GenBank/DDBJ databases">
        <title>The draft genome of Geobacter pelophilus DSM 12255.</title>
        <authorList>
            <person name="Xu Z."/>
            <person name="Masuda Y."/>
            <person name="Itoh H."/>
            <person name="Senoo K."/>
        </authorList>
    </citation>
    <scope>NUCLEOTIDE SEQUENCE [LARGE SCALE GENOMIC DNA]</scope>
    <source>
        <strain evidence="3 4">DSM 12255</strain>
    </source>
</reference>
<accession>A0AAW4LBS7</accession>
<dbReference type="EMBL" id="JAHCVJ010000005">
    <property type="protein sequence ID" value="MBT0665317.1"/>
    <property type="molecule type" value="Genomic_DNA"/>
</dbReference>
<keyword evidence="1" id="KW-0812">Transmembrane</keyword>
<dbReference type="Pfam" id="PF09335">
    <property type="entry name" value="VTT_dom"/>
    <property type="match status" value="1"/>
</dbReference>
<feature type="domain" description="VTT" evidence="2">
    <location>
        <begin position="28"/>
        <end position="140"/>
    </location>
</feature>
<comment type="caution">
    <text evidence="3">The sequence shown here is derived from an EMBL/GenBank/DDBJ whole genome shotgun (WGS) entry which is preliminary data.</text>
</comment>
<dbReference type="AlphaFoldDB" id="A0AAW4LBS7"/>
<keyword evidence="4" id="KW-1185">Reference proteome</keyword>
<keyword evidence="1" id="KW-0472">Membrane</keyword>
<dbReference type="Proteomes" id="UP000811899">
    <property type="component" value="Unassembled WGS sequence"/>
</dbReference>
<dbReference type="PANTHER" id="PTHR42709">
    <property type="entry name" value="ALKALINE PHOSPHATASE LIKE PROTEIN"/>
    <property type="match status" value="1"/>
</dbReference>
<protein>
    <submittedName>
        <fullName evidence="3">DedA family protein</fullName>
    </submittedName>
</protein>